<reference evidence="2" key="2">
    <citation type="submission" date="2017-12" db="EMBL/GenBank/DDBJ databases">
        <title>Genome sequence of the Bar-tailed Godwit (Limosa lapponica baueri).</title>
        <authorList>
            <person name="Lima N.C.B."/>
            <person name="Parody-Merino A.M."/>
            <person name="Battley P.F."/>
            <person name="Fidler A.E."/>
            <person name="Prosdocimi F."/>
        </authorList>
    </citation>
    <scope>NUCLEOTIDE SEQUENCE [LARGE SCALE GENOMIC DNA]</scope>
</reference>
<organism evidence="1 2">
    <name type="scientific">Limosa lapponica baueri</name>
    <dbReference type="NCBI Taxonomy" id="1758121"/>
    <lineage>
        <taxon>Eukaryota</taxon>
        <taxon>Metazoa</taxon>
        <taxon>Chordata</taxon>
        <taxon>Craniata</taxon>
        <taxon>Vertebrata</taxon>
        <taxon>Euteleostomi</taxon>
        <taxon>Archelosauria</taxon>
        <taxon>Archosauria</taxon>
        <taxon>Dinosauria</taxon>
        <taxon>Saurischia</taxon>
        <taxon>Theropoda</taxon>
        <taxon>Coelurosauria</taxon>
        <taxon>Aves</taxon>
        <taxon>Neognathae</taxon>
        <taxon>Neoaves</taxon>
        <taxon>Charadriiformes</taxon>
        <taxon>Scolopacidae</taxon>
        <taxon>Limosa</taxon>
    </lineage>
</organism>
<name>A0A2I0U8S4_LIMLA</name>
<dbReference type="EMBL" id="KZ505993">
    <property type="protein sequence ID" value="PKU42455.1"/>
    <property type="molecule type" value="Genomic_DNA"/>
</dbReference>
<dbReference type="Proteomes" id="UP000233556">
    <property type="component" value="Unassembled WGS sequence"/>
</dbReference>
<dbReference type="AlphaFoldDB" id="A0A2I0U8S4"/>
<evidence type="ECO:0000313" key="1">
    <source>
        <dbReference type="EMBL" id="PKU42455.1"/>
    </source>
</evidence>
<reference evidence="2" key="1">
    <citation type="submission" date="2017-11" db="EMBL/GenBank/DDBJ databases">
        <authorList>
            <person name="Lima N.C."/>
            <person name="Parody-Merino A.M."/>
            <person name="Battley P.F."/>
            <person name="Fidler A.E."/>
            <person name="Prosdocimi F."/>
        </authorList>
    </citation>
    <scope>NUCLEOTIDE SEQUENCE [LARGE SCALE GENOMIC DNA]</scope>
</reference>
<protein>
    <submittedName>
        <fullName evidence="1">Uncharacterized protein</fullName>
    </submittedName>
</protein>
<accession>A0A2I0U8S4</accession>
<keyword evidence="2" id="KW-1185">Reference proteome</keyword>
<proteinExistence type="predicted"/>
<evidence type="ECO:0000313" key="2">
    <source>
        <dbReference type="Proteomes" id="UP000233556"/>
    </source>
</evidence>
<gene>
    <name evidence="1" type="ORF">llap_7255</name>
</gene>
<sequence length="214" mass="24375">MHNPLKSNRLAKPSKYQGKVVPAAVSLTTTYGLILHWLPLAVFALRHAITLVMAWVCKIPKQTLLSLEKGVKGGGRASVTIIGQFGLNHDNSNVQVYQFRMLLKSYWEGFTGTEQERWFVMLWRKLIRKLLALLVNLVNFITLEESPDYIWKIADNPKNKLWLGVIGKLAEGALYPTVRVSNKDVEQHWSQYQPLRNTLVTGHQLDIEPLTTTI</sequence>